<gene>
    <name evidence="1" type="ORF">SAMN05192562_101670</name>
</gene>
<dbReference type="RefSeq" id="WP_090119180.1">
    <property type="nucleotide sequence ID" value="NZ_CP045300.1"/>
</dbReference>
<dbReference type="Proteomes" id="UP000199187">
    <property type="component" value="Unassembled WGS sequence"/>
</dbReference>
<reference evidence="2" key="1">
    <citation type="submission" date="2016-10" db="EMBL/GenBank/DDBJ databases">
        <authorList>
            <person name="Varghese N."/>
            <person name="Submissions S."/>
        </authorList>
    </citation>
    <scope>NUCLEOTIDE SEQUENCE [LARGE SCALE GENOMIC DNA]</scope>
    <source>
        <strain evidence="2">Ah-143</strain>
    </source>
</reference>
<keyword evidence="2" id="KW-1185">Reference proteome</keyword>
<organism evidence="1 2">
    <name type="scientific">Kosakonia arachidis</name>
    <dbReference type="NCBI Taxonomy" id="551989"/>
    <lineage>
        <taxon>Bacteria</taxon>
        <taxon>Pseudomonadati</taxon>
        <taxon>Pseudomonadota</taxon>
        <taxon>Gammaproteobacteria</taxon>
        <taxon>Enterobacterales</taxon>
        <taxon>Enterobacteriaceae</taxon>
        <taxon>Kosakonia</taxon>
    </lineage>
</organism>
<sequence>MKKWQFYVNDITVNAHEKNIMSAEKRRQLKEEGFHKMPFETEAKDEAQAVDKMLQHFKENTADLEEFTKDYCIPAMIFELIYVFAR</sequence>
<protein>
    <submittedName>
        <fullName evidence="1">Uncharacterized protein</fullName>
    </submittedName>
</protein>
<dbReference type="AlphaFoldDB" id="A0A1I6YPU1"/>
<evidence type="ECO:0000313" key="2">
    <source>
        <dbReference type="Proteomes" id="UP000199187"/>
    </source>
</evidence>
<name>A0A1I6YPU1_9ENTR</name>
<accession>A0A1I6YPU1</accession>
<dbReference type="OrthoDB" id="6617087at2"/>
<proteinExistence type="predicted"/>
<evidence type="ECO:0000313" key="1">
    <source>
        <dbReference type="EMBL" id="SFT52506.1"/>
    </source>
</evidence>
<dbReference type="EMBL" id="FPAU01000001">
    <property type="protein sequence ID" value="SFT52506.1"/>
    <property type="molecule type" value="Genomic_DNA"/>
</dbReference>